<dbReference type="InterPro" id="IPR005702">
    <property type="entry name" value="Wzc-like_C"/>
</dbReference>
<gene>
    <name evidence="3" type="ORF">GR138_13940</name>
</gene>
<dbReference type="GO" id="GO:0004713">
    <property type="term" value="F:protein tyrosine kinase activity"/>
    <property type="evidence" value="ECO:0007669"/>
    <property type="project" value="TreeGrafter"/>
</dbReference>
<dbReference type="Proteomes" id="UP000435802">
    <property type="component" value="Unassembled WGS sequence"/>
</dbReference>
<evidence type="ECO:0000313" key="3">
    <source>
        <dbReference type="EMBL" id="MXN46292.1"/>
    </source>
</evidence>
<evidence type="ECO:0000313" key="4">
    <source>
        <dbReference type="Proteomes" id="UP000435802"/>
    </source>
</evidence>
<dbReference type="Gene3D" id="3.40.50.300">
    <property type="entry name" value="P-loop containing nucleotide triphosphate hydrolases"/>
    <property type="match status" value="1"/>
</dbReference>
<evidence type="ECO:0000256" key="1">
    <source>
        <dbReference type="ARBA" id="ARBA00022741"/>
    </source>
</evidence>
<proteinExistence type="predicted"/>
<keyword evidence="4" id="KW-1185">Reference proteome</keyword>
<keyword evidence="1" id="KW-0547">Nucleotide-binding</keyword>
<dbReference type="CDD" id="cd05387">
    <property type="entry name" value="BY-kinase"/>
    <property type="match status" value="1"/>
</dbReference>
<dbReference type="EMBL" id="WUMK01000005">
    <property type="protein sequence ID" value="MXN46292.1"/>
    <property type="molecule type" value="Genomic_DNA"/>
</dbReference>
<comment type="caution">
    <text evidence="3">The sequence shown here is derived from an EMBL/GenBank/DDBJ whole genome shotgun (WGS) entry which is preliminary data.</text>
</comment>
<dbReference type="SUPFAM" id="SSF52540">
    <property type="entry name" value="P-loop containing nucleoside triphosphate hydrolases"/>
    <property type="match status" value="1"/>
</dbReference>
<dbReference type="RefSeq" id="WP_160859838.1">
    <property type="nucleotide sequence ID" value="NZ_WUMK01000005.1"/>
</dbReference>
<dbReference type="GO" id="GO:0005886">
    <property type="term" value="C:plasma membrane"/>
    <property type="evidence" value="ECO:0007669"/>
    <property type="project" value="TreeGrafter"/>
</dbReference>
<dbReference type="OrthoDB" id="9775724at2"/>
<dbReference type="GO" id="GO:0005524">
    <property type="term" value="F:ATP binding"/>
    <property type="evidence" value="ECO:0007669"/>
    <property type="project" value="UniProtKB-KW"/>
</dbReference>
<dbReference type="InterPro" id="IPR050445">
    <property type="entry name" value="Bact_polysacc_biosynth/exp"/>
</dbReference>
<dbReference type="AlphaFoldDB" id="A0A6N8SHD0"/>
<dbReference type="PANTHER" id="PTHR32309">
    <property type="entry name" value="TYROSINE-PROTEIN KINASE"/>
    <property type="match status" value="1"/>
</dbReference>
<protein>
    <submittedName>
        <fullName evidence="3">Chromosome partitioning protein</fullName>
    </submittedName>
</protein>
<dbReference type="PANTHER" id="PTHR32309:SF13">
    <property type="entry name" value="FERRIC ENTEROBACTIN TRANSPORT PROTEIN FEPE"/>
    <property type="match status" value="1"/>
</dbReference>
<keyword evidence="2" id="KW-0067">ATP-binding</keyword>
<sequence>MADVSHHAGDLAMSIGIRPAFLHEALEIRNSDRGREQAPDARPSFAKDNAWPSLKEFRLSPQTRAAHGIVAGNKSDPACAAFDLLRTKLMQTLKQNGWRSVAITSPMPRCGKSLVAVNLALSLAELEDTRTVLLDLDLRNPGLATLLEMDASPSMEFFLRGEYDVADALRLCGKNLAIGANLWPARLASEILQGEAAAKALKTMVQDLSADVVLYDMTSMLTHDDVLAFLPNVDCVILVAAAEQSTFAEIDACERMLAERTNVLGVVLNKCRHGPAY</sequence>
<dbReference type="InterPro" id="IPR027417">
    <property type="entry name" value="P-loop_NTPase"/>
</dbReference>
<name>A0A6N8SHD0_9HYPH</name>
<organism evidence="3 4">
    <name type="scientific">Shinella kummerowiae</name>
    <dbReference type="NCBI Taxonomy" id="417745"/>
    <lineage>
        <taxon>Bacteria</taxon>
        <taxon>Pseudomonadati</taxon>
        <taxon>Pseudomonadota</taxon>
        <taxon>Alphaproteobacteria</taxon>
        <taxon>Hyphomicrobiales</taxon>
        <taxon>Rhizobiaceae</taxon>
        <taxon>Shinella</taxon>
    </lineage>
</organism>
<reference evidence="3 4" key="1">
    <citation type="submission" date="2019-12" db="EMBL/GenBank/DDBJ databases">
        <title>Shinella kummerowiae sp. nov., a symbiotic bacterium isolated from root nodules of the herbal legume Kummerowia stipulacea.</title>
        <authorList>
            <person name="Gao J."/>
        </authorList>
    </citation>
    <scope>NUCLEOTIDE SEQUENCE [LARGE SCALE GENOMIC DNA]</scope>
    <source>
        <strain evidence="3 4">CCBAU 25048</strain>
    </source>
</reference>
<accession>A0A6N8SHD0</accession>
<evidence type="ECO:0000256" key="2">
    <source>
        <dbReference type="ARBA" id="ARBA00022840"/>
    </source>
</evidence>